<evidence type="ECO:0000313" key="8">
    <source>
        <dbReference type="EMBL" id="KAK4754992.1"/>
    </source>
</evidence>
<dbReference type="SUPFAM" id="SSF50129">
    <property type="entry name" value="GroES-like"/>
    <property type="match status" value="1"/>
</dbReference>
<comment type="subunit">
    <text evidence="2">Homodimer.</text>
</comment>
<accession>A0AAN7JXM5</accession>
<dbReference type="PROSITE" id="PS00059">
    <property type="entry name" value="ADH_ZINC"/>
    <property type="match status" value="1"/>
</dbReference>
<keyword evidence="3" id="KW-0479">Metal-binding</keyword>
<feature type="compositionally biased region" description="Polar residues" evidence="6">
    <location>
        <begin position="166"/>
        <end position="185"/>
    </location>
</feature>
<keyword evidence="4" id="KW-0862">Zinc</keyword>
<evidence type="ECO:0000256" key="1">
    <source>
        <dbReference type="ARBA" id="ARBA00001947"/>
    </source>
</evidence>
<evidence type="ECO:0000313" key="9">
    <source>
        <dbReference type="Proteomes" id="UP001345219"/>
    </source>
</evidence>
<dbReference type="GO" id="GO:0008270">
    <property type="term" value="F:zinc ion binding"/>
    <property type="evidence" value="ECO:0007669"/>
    <property type="project" value="InterPro"/>
</dbReference>
<dbReference type="GO" id="GO:0051903">
    <property type="term" value="F:S-(hydroxymethyl)glutathione dehydrogenase [NAD(P)+] activity"/>
    <property type="evidence" value="ECO:0007669"/>
    <property type="project" value="TreeGrafter"/>
</dbReference>
<dbReference type="GO" id="GO:0005829">
    <property type="term" value="C:cytosol"/>
    <property type="evidence" value="ECO:0007669"/>
    <property type="project" value="TreeGrafter"/>
</dbReference>
<comment type="cofactor">
    <cofactor evidence="1">
        <name>Zn(2+)</name>
        <dbReference type="ChEBI" id="CHEBI:29105"/>
    </cofactor>
</comment>
<evidence type="ECO:0000256" key="2">
    <source>
        <dbReference type="ARBA" id="ARBA00011738"/>
    </source>
</evidence>
<feature type="region of interest" description="Disordered" evidence="6">
    <location>
        <begin position="166"/>
        <end position="213"/>
    </location>
</feature>
<sequence length="229" mass="24764">MNSSKSSPPSVINCRALVCRGREEWKVEDVEVDPPLASEVRVRVLYASICHTDLLCSQGLPFPLYPRVLGHEGVGVVESVGEKVKDLKEGDVVMPLLVGECGECQHCTSGETNLCLVHPISFTGTMPDGTSRLHLPLPAAGGGGQRQPLYHCICCSTWAGTSWPTPLTSSNRQNSPYHTLASSPAGSRPVSGRPRWRPESRRDLPSPCSASVPSDSGYAHIEFFFPLNL</sequence>
<keyword evidence="9" id="KW-1185">Reference proteome</keyword>
<dbReference type="Proteomes" id="UP001345219">
    <property type="component" value="Chromosome 8"/>
</dbReference>
<proteinExistence type="predicted"/>
<comment type="caution">
    <text evidence="8">The sequence shown here is derived from an EMBL/GenBank/DDBJ whole genome shotgun (WGS) entry which is preliminary data.</text>
</comment>
<dbReference type="Pfam" id="PF08240">
    <property type="entry name" value="ADH_N"/>
    <property type="match status" value="1"/>
</dbReference>
<dbReference type="InterPro" id="IPR002328">
    <property type="entry name" value="ADH_Zn_CS"/>
</dbReference>
<dbReference type="InterPro" id="IPR013154">
    <property type="entry name" value="ADH-like_N"/>
</dbReference>
<dbReference type="AlphaFoldDB" id="A0AAN7JXM5"/>
<feature type="domain" description="Alcohol dehydrogenase-like N-terminal" evidence="7">
    <location>
        <begin position="38"/>
        <end position="131"/>
    </location>
</feature>
<evidence type="ECO:0000256" key="4">
    <source>
        <dbReference type="ARBA" id="ARBA00022833"/>
    </source>
</evidence>
<dbReference type="PANTHER" id="PTHR43880:SF38">
    <property type="entry name" value="ALCOHOL DEHYDROGENASE-RELATED"/>
    <property type="match status" value="1"/>
</dbReference>
<name>A0AAN7JXM5_9MYRT</name>
<evidence type="ECO:0000256" key="6">
    <source>
        <dbReference type="SAM" id="MobiDB-lite"/>
    </source>
</evidence>
<gene>
    <name evidence="8" type="ORF">SAY87_008749</name>
</gene>
<evidence type="ECO:0000256" key="3">
    <source>
        <dbReference type="ARBA" id="ARBA00022723"/>
    </source>
</evidence>
<evidence type="ECO:0000259" key="7">
    <source>
        <dbReference type="Pfam" id="PF08240"/>
    </source>
</evidence>
<dbReference type="PANTHER" id="PTHR43880">
    <property type="entry name" value="ALCOHOL DEHYDROGENASE"/>
    <property type="match status" value="1"/>
</dbReference>
<keyword evidence="5" id="KW-0560">Oxidoreductase</keyword>
<dbReference type="Gene3D" id="3.90.180.10">
    <property type="entry name" value="Medium-chain alcohol dehydrogenases, catalytic domain"/>
    <property type="match status" value="1"/>
</dbReference>
<organism evidence="8 9">
    <name type="scientific">Trapa incisa</name>
    <dbReference type="NCBI Taxonomy" id="236973"/>
    <lineage>
        <taxon>Eukaryota</taxon>
        <taxon>Viridiplantae</taxon>
        <taxon>Streptophyta</taxon>
        <taxon>Embryophyta</taxon>
        <taxon>Tracheophyta</taxon>
        <taxon>Spermatophyta</taxon>
        <taxon>Magnoliopsida</taxon>
        <taxon>eudicotyledons</taxon>
        <taxon>Gunneridae</taxon>
        <taxon>Pentapetalae</taxon>
        <taxon>rosids</taxon>
        <taxon>malvids</taxon>
        <taxon>Myrtales</taxon>
        <taxon>Lythraceae</taxon>
        <taxon>Trapa</taxon>
    </lineage>
</organism>
<evidence type="ECO:0000256" key="5">
    <source>
        <dbReference type="ARBA" id="ARBA00023002"/>
    </source>
</evidence>
<dbReference type="EMBL" id="JAXIOK010000014">
    <property type="protein sequence ID" value="KAK4754992.1"/>
    <property type="molecule type" value="Genomic_DNA"/>
</dbReference>
<reference evidence="8 9" key="1">
    <citation type="journal article" date="2023" name="Hortic Res">
        <title>Pangenome of water caltrop reveals structural variations and asymmetric subgenome divergence after allopolyploidization.</title>
        <authorList>
            <person name="Zhang X."/>
            <person name="Chen Y."/>
            <person name="Wang L."/>
            <person name="Yuan Y."/>
            <person name="Fang M."/>
            <person name="Shi L."/>
            <person name="Lu R."/>
            <person name="Comes H.P."/>
            <person name="Ma Y."/>
            <person name="Chen Y."/>
            <person name="Huang G."/>
            <person name="Zhou Y."/>
            <person name="Zheng Z."/>
            <person name="Qiu Y."/>
        </authorList>
    </citation>
    <scope>NUCLEOTIDE SEQUENCE [LARGE SCALE GENOMIC DNA]</scope>
    <source>
        <tissue evidence="8">Roots</tissue>
    </source>
</reference>
<dbReference type="InterPro" id="IPR011032">
    <property type="entry name" value="GroES-like_sf"/>
</dbReference>
<dbReference type="GO" id="GO:0046294">
    <property type="term" value="P:formaldehyde catabolic process"/>
    <property type="evidence" value="ECO:0007669"/>
    <property type="project" value="TreeGrafter"/>
</dbReference>
<protein>
    <recommendedName>
        <fullName evidence="7">Alcohol dehydrogenase-like N-terminal domain-containing protein</fullName>
    </recommendedName>
</protein>